<dbReference type="InParanoid" id="G0VGW6"/>
<dbReference type="eggNOG" id="KOG2669">
    <property type="taxonomic scope" value="Eukaryota"/>
</dbReference>
<feature type="region of interest" description="Disordered" evidence="1">
    <location>
        <begin position="248"/>
        <end position="354"/>
    </location>
</feature>
<dbReference type="OMA" id="HYELDIE"/>
<proteinExistence type="predicted"/>
<feature type="compositionally biased region" description="Acidic residues" evidence="1">
    <location>
        <begin position="254"/>
        <end position="282"/>
    </location>
</feature>
<dbReference type="InterPro" id="IPR047883">
    <property type="entry name" value="Rtt103-like_CID"/>
</dbReference>
<dbReference type="Gene3D" id="1.25.40.90">
    <property type="match status" value="1"/>
</dbReference>
<dbReference type="PANTHER" id="PTHR12460">
    <property type="entry name" value="CYCLIN-DEPENDENT KINASE INHIBITOR-RELATED PROTEIN"/>
    <property type="match status" value="1"/>
</dbReference>
<accession>G0VGW6</accession>
<dbReference type="Proteomes" id="UP000001640">
    <property type="component" value="Chromosome 6"/>
</dbReference>
<dbReference type="OrthoDB" id="10069473at2759"/>
<dbReference type="GO" id="GO:0031124">
    <property type="term" value="P:mRNA 3'-end processing"/>
    <property type="evidence" value="ECO:0007669"/>
    <property type="project" value="EnsemblFungi"/>
</dbReference>
<dbReference type="HOGENOM" id="CLU_053395_0_0_1"/>
<feature type="compositionally biased region" description="Polar residues" evidence="1">
    <location>
        <begin position="335"/>
        <end position="354"/>
    </location>
</feature>
<dbReference type="PANTHER" id="PTHR12460:SF0">
    <property type="entry name" value="CID DOMAIN-CONTAINING PROTEIN-RELATED"/>
    <property type="match status" value="1"/>
</dbReference>
<dbReference type="InterPro" id="IPR008942">
    <property type="entry name" value="ENTH_VHS"/>
</dbReference>
<dbReference type="STRING" id="1064592.G0VGW6"/>
<reference key="2">
    <citation type="submission" date="2011-08" db="EMBL/GenBank/DDBJ databases">
        <title>Genome sequence of Naumovozyma castellii.</title>
        <authorList>
            <person name="Gordon J.L."/>
            <person name="Armisen D."/>
            <person name="Proux-Wera E."/>
            <person name="OhEigeartaigh S.S."/>
            <person name="Byrne K.P."/>
            <person name="Wolfe K.H."/>
        </authorList>
    </citation>
    <scope>NUCLEOTIDE SEQUENCE</scope>
    <source>
        <strain>Type strain:CBS 4309</strain>
    </source>
</reference>
<dbReference type="SMART" id="SM00582">
    <property type="entry name" value="RPR"/>
    <property type="match status" value="1"/>
</dbReference>
<dbReference type="EMBL" id="HE576757">
    <property type="protein sequence ID" value="CCC70737.1"/>
    <property type="molecule type" value="Genomic_DNA"/>
</dbReference>
<dbReference type="RefSeq" id="XP_003677092.1">
    <property type="nucleotide sequence ID" value="XM_003677044.1"/>
</dbReference>
<sequence>MSFSSDQFIGKLSSLEDTQESIASAAKWLMSQYRESAQVAECWKNYMLKSSTNTRRKLLGLYLANHVVQQAKSQQIGQFQDSFGSVMSSVIGGIYSELPGDLKKKVKRVCDIWRERHIFAPEVLTNIQKKLDDNATSLPETIPPIFKDLMKDYIKLDKNKRHIGVSKNRFDNAIQELNPTSAVYLENYNTVSKIGNMVTDSILTTIHLREDMIHKLQNIVEQQKKFLEEDRTILTEVEFSLLSKNPEKINQASADDDLLPTYEKEEDDDDDDDIDSSCDDSDSIGSNSKLKSLKRRSMDSMSPGLEEEESKKRRSDISDQDKNNEDATKTEETEGTITDNVGHQNTYQVEENAGITSNIQDLLSKLAN</sequence>
<dbReference type="CDD" id="cd17003">
    <property type="entry name" value="CID_Rtt103"/>
    <property type="match status" value="1"/>
</dbReference>
<evidence type="ECO:0000256" key="1">
    <source>
        <dbReference type="SAM" id="MobiDB-lite"/>
    </source>
</evidence>
<dbReference type="InterPro" id="IPR006569">
    <property type="entry name" value="CID_dom"/>
</dbReference>
<dbReference type="GO" id="GO:0035861">
    <property type="term" value="C:site of double-strand break"/>
    <property type="evidence" value="ECO:0007669"/>
    <property type="project" value="EnsemblFungi"/>
</dbReference>
<keyword evidence="4" id="KW-1185">Reference proteome</keyword>
<organism evidence="3 4">
    <name type="scientific">Naumovozyma castellii</name>
    <name type="common">Yeast</name>
    <name type="synonym">Saccharomyces castellii</name>
    <dbReference type="NCBI Taxonomy" id="27288"/>
    <lineage>
        <taxon>Eukaryota</taxon>
        <taxon>Fungi</taxon>
        <taxon>Dikarya</taxon>
        <taxon>Ascomycota</taxon>
        <taxon>Saccharomycotina</taxon>
        <taxon>Saccharomycetes</taxon>
        <taxon>Saccharomycetales</taxon>
        <taxon>Saccharomycetaceae</taxon>
        <taxon>Naumovozyma</taxon>
    </lineage>
</organism>
<reference evidence="3 4" key="1">
    <citation type="journal article" date="2011" name="Proc. Natl. Acad. Sci. U.S.A.">
        <title>Evolutionary erosion of yeast sex chromosomes by mating-type switching accidents.</title>
        <authorList>
            <person name="Gordon J.L."/>
            <person name="Armisen D."/>
            <person name="Proux-Wera E."/>
            <person name="Oheigeartaigh S.S."/>
            <person name="Byrne K.P."/>
            <person name="Wolfe K.H."/>
        </authorList>
    </citation>
    <scope>NUCLEOTIDE SEQUENCE [LARGE SCALE GENOMIC DNA]</scope>
    <source>
        <strain evidence="4">ATCC 76901 / BCRC 22586 / CBS 4309 / NBRC 1992 / NRRL Y-12630</strain>
    </source>
</reference>
<dbReference type="SUPFAM" id="SSF48464">
    <property type="entry name" value="ENTH/VHS domain"/>
    <property type="match status" value="1"/>
</dbReference>
<dbReference type="Pfam" id="PF04818">
    <property type="entry name" value="CID"/>
    <property type="match status" value="1"/>
</dbReference>
<evidence type="ECO:0000313" key="4">
    <source>
        <dbReference type="Proteomes" id="UP000001640"/>
    </source>
</evidence>
<feature type="compositionally biased region" description="Basic and acidic residues" evidence="1">
    <location>
        <begin position="309"/>
        <end position="332"/>
    </location>
</feature>
<dbReference type="GeneID" id="96904385"/>
<dbReference type="AlphaFoldDB" id="G0VGW6"/>
<dbReference type="GO" id="GO:0000785">
    <property type="term" value="C:chromatin"/>
    <property type="evidence" value="ECO:0007669"/>
    <property type="project" value="EnsemblFungi"/>
</dbReference>
<dbReference type="KEGG" id="ncs:NCAS_0F02530"/>
<evidence type="ECO:0000259" key="2">
    <source>
        <dbReference type="PROSITE" id="PS51391"/>
    </source>
</evidence>
<dbReference type="FunCoup" id="G0VGW6">
    <property type="interactions" value="60"/>
</dbReference>
<name>G0VGW6_NAUCA</name>
<dbReference type="GO" id="GO:1990269">
    <property type="term" value="F:RNA polymerase II C-terminal domain phosphoserine binding"/>
    <property type="evidence" value="ECO:0007669"/>
    <property type="project" value="EnsemblFungi"/>
</dbReference>
<protein>
    <recommendedName>
        <fullName evidence="2">CID domain-containing protein</fullName>
    </recommendedName>
</protein>
<gene>
    <name evidence="3" type="primary">NCAS0F02530</name>
    <name evidence="3" type="ordered locus">NCAS_0F02530</name>
</gene>
<dbReference type="GO" id="GO:0010526">
    <property type="term" value="P:transposable element silencing"/>
    <property type="evidence" value="ECO:0007669"/>
    <property type="project" value="EnsemblFungi"/>
</dbReference>
<evidence type="ECO:0000313" key="3">
    <source>
        <dbReference type="EMBL" id="CCC70737.1"/>
    </source>
</evidence>
<dbReference type="PROSITE" id="PS51391">
    <property type="entry name" value="CID"/>
    <property type="match status" value="1"/>
</dbReference>
<feature type="domain" description="CID" evidence="2">
    <location>
        <begin position="1"/>
        <end position="135"/>
    </location>
</feature>